<dbReference type="Pfam" id="PF01757">
    <property type="entry name" value="Acyl_transf_3"/>
    <property type="match status" value="1"/>
</dbReference>
<feature type="transmembrane region" description="Helical" evidence="1">
    <location>
        <begin position="566"/>
        <end position="590"/>
    </location>
</feature>
<organism evidence="3">
    <name type="scientific">Aplanochytrium stocchinoi</name>
    <dbReference type="NCBI Taxonomy" id="215587"/>
    <lineage>
        <taxon>Eukaryota</taxon>
        <taxon>Sar</taxon>
        <taxon>Stramenopiles</taxon>
        <taxon>Bigyra</taxon>
        <taxon>Labyrinthulomycetes</taxon>
        <taxon>Thraustochytrida</taxon>
        <taxon>Thraustochytriidae</taxon>
        <taxon>Aplanochytrium</taxon>
    </lineage>
</organism>
<feature type="transmembrane region" description="Helical" evidence="1">
    <location>
        <begin position="343"/>
        <end position="361"/>
    </location>
</feature>
<dbReference type="InterPro" id="IPR052728">
    <property type="entry name" value="O2_lipid_transport_reg"/>
</dbReference>
<protein>
    <recommendedName>
        <fullName evidence="2">Acyltransferase 3 domain-containing protein</fullName>
    </recommendedName>
</protein>
<keyword evidence="1" id="KW-0472">Membrane</keyword>
<evidence type="ECO:0000256" key="1">
    <source>
        <dbReference type="SAM" id="Phobius"/>
    </source>
</evidence>
<feature type="transmembrane region" description="Helical" evidence="1">
    <location>
        <begin position="669"/>
        <end position="688"/>
    </location>
</feature>
<sequence>MEYSTSSGMSGWLERLPRQCRSSACSTSFESYGNTITLPCSVASGHLPLAIPPSLPLYYEGNYDLCVSFPDAHYCTLETAYLALPIPGKNLSIFPLGQLIMNFCVSTHCEGRDLRDHFMHEIDSVVNVAASVAKILGHDSKNISDGLKNYMKEFSKVYCTDEARKMDMGGYIWTAFVCTMLSLVMLSTLYDLFFLRTRDWWNNGIWGKRLPSEQIDAEQLYQYHPRNRLEKTVTLFSAIRNSGRLVSCQPGDFNSLNGIRVISMFWVILGHTVLLTMFPPVANPTEQQQAMQAFSFTIIKGGEYSVDTFFFISGFLATWGIINQVGVHGLSLKRYLLLIIGRWLRLTPSYAVILFFYWQVFPFISNGPYWDDVYGLGIANPIDGCKETWWKNLLYINNFVGDENFNICMPWSWYLSNDMQFYLLVPILVVMFLKGKDLVSATKNSHGEYQDDISATTSVNADENSNGYSLIVDHQDQDSAYPLQKKNWFGYSLIFGPCLLLMMIQMVTTLIIMDHNSFNGVIVNTDFTKKVYYAPWCRISPYALGVLVAFIHDLRVSSDPTGWQILNLRYVVTVFFGALGIMGAIIFGAYSQFNCQEKQEECDVWFGFILYGALRNQNIDQVTADIYYSLTYPGWAFAIACICYIFFCGYDFGISWFLSHKMFTPLARLTYNAYLFHMIIMWIVDYSVKRLPTYDPYELGLKAVAFVMLSYAIAAALYLVVEKPIMNIVAYHMRKKRHRSPRATVPIVINGANDGAQQQRHEELCEPNVRRRIMTRNNSLERSFSRHYDPNDEALTMMQTH</sequence>
<dbReference type="InterPro" id="IPR002656">
    <property type="entry name" value="Acyl_transf_3_dom"/>
</dbReference>
<feature type="transmembrane region" description="Helical" evidence="1">
    <location>
        <begin position="700"/>
        <end position="721"/>
    </location>
</feature>
<dbReference type="EMBL" id="HBIN01012379">
    <property type="protein sequence ID" value="CAE0439090.1"/>
    <property type="molecule type" value="Transcribed_RNA"/>
</dbReference>
<evidence type="ECO:0000259" key="2">
    <source>
        <dbReference type="Pfam" id="PF01757"/>
    </source>
</evidence>
<reference evidence="3" key="1">
    <citation type="submission" date="2021-01" db="EMBL/GenBank/DDBJ databases">
        <authorList>
            <person name="Corre E."/>
            <person name="Pelletier E."/>
            <person name="Niang G."/>
            <person name="Scheremetjew M."/>
            <person name="Finn R."/>
            <person name="Kale V."/>
            <person name="Holt S."/>
            <person name="Cochrane G."/>
            <person name="Meng A."/>
            <person name="Brown T."/>
            <person name="Cohen L."/>
        </authorList>
    </citation>
    <scope>NUCLEOTIDE SEQUENCE</scope>
    <source>
        <strain evidence="3">GSBS06</strain>
    </source>
</reference>
<feature type="transmembrane region" description="Helical" evidence="1">
    <location>
        <begin position="533"/>
        <end position="554"/>
    </location>
</feature>
<feature type="transmembrane region" description="Helical" evidence="1">
    <location>
        <begin position="302"/>
        <end position="322"/>
    </location>
</feature>
<feature type="transmembrane region" description="Helical" evidence="1">
    <location>
        <begin position="488"/>
        <end position="513"/>
    </location>
</feature>
<dbReference type="GO" id="GO:0016747">
    <property type="term" value="F:acyltransferase activity, transferring groups other than amino-acyl groups"/>
    <property type="evidence" value="ECO:0007669"/>
    <property type="project" value="InterPro"/>
</dbReference>
<keyword evidence="1" id="KW-1133">Transmembrane helix</keyword>
<feature type="transmembrane region" description="Helical" evidence="1">
    <location>
        <begin position="171"/>
        <end position="193"/>
    </location>
</feature>
<proteinExistence type="predicted"/>
<evidence type="ECO:0000313" key="3">
    <source>
        <dbReference type="EMBL" id="CAE0439090.1"/>
    </source>
</evidence>
<dbReference type="PANTHER" id="PTHR11161:SF0">
    <property type="entry name" value="O-ACYLTRANSFERASE LIKE PROTEIN"/>
    <property type="match status" value="1"/>
</dbReference>
<accession>A0A7S3PI17</accession>
<dbReference type="PANTHER" id="PTHR11161">
    <property type="entry name" value="O-ACYLTRANSFERASE"/>
    <property type="match status" value="1"/>
</dbReference>
<feature type="transmembrane region" description="Helical" evidence="1">
    <location>
        <begin position="419"/>
        <end position="435"/>
    </location>
</feature>
<name>A0A7S3PI17_9STRA</name>
<feature type="domain" description="Acyltransferase 3" evidence="2">
    <location>
        <begin position="254"/>
        <end position="718"/>
    </location>
</feature>
<dbReference type="AlphaFoldDB" id="A0A7S3PI17"/>
<gene>
    <name evidence="3" type="ORF">ASTO00021_LOCUS9314</name>
</gene>
<feature type="transmembrane region" description="Helical" evidence="1">
    <location>
        <begin position="261"/>
        <end position="282"/>
    </location>
</feature>
<feature type="transmembrane region" description="Helical" evidence="1">
    <location>
        <begin position="635"/>
        <end position="657"/>
    </location>
</feature>
<keyword evidence="1" id="KW-0812">Transmembrane</keyword>